<gene>
    <name evidence="1" type="ORF">GMARGA_LOCUS28505</name>
</gene>
<feature type="non-terminal residue" evidence="1">
    <location>
        <position position="1"/>
    </location>
</feature>
<evidence type="ECO:0000313" key="2">
    <source>
        <dbReference type="Proteomes" id="UP000789901"/>
    </source>
</evidence>
<accession>A0ABN7WC89</accession>
<organism evidence="1 2">
    <name type="scientific">Gigaspora margarita</name>
    <dbReference type="NCBI Taxonomy" id="4874"/>
    <lineage>
        <taxon>Eukaryota</taxon>
        <taxon>Fungi</taxon>
        <taxon>Fungi incertae sedis</taxon>
        <taxon>Mucoromycota</taxon>
        <taxon>Glomeromycotina</taxon>
        <taxon>Glomeromycetes</taxon>
        <taxon>Diversisporales</taxon>
        <taxon>Gigasporaceae</taxon>
        <taxon>Gigaspora</taxon>
    </lineage>
</organism>
<name>A0ABN7WC89_GIGMA</name>
<evidence type="ECO:0000313" key="1">
    <source>
        <dbReference type="EMBL" id="CAG8824139.1"/>
    </source>
</evidence>
<sequence>AFISIKLKVVRFIPIITPTDPLNVSCSIRELLRYIMRAPGCNKHMM</sequence>
<proteinExistence type="predicted"/>
<comment type="caution">
    <text evidence="1">The sequence shown here is derived from an EMBL/GenBank/DDBJ whole genome shotgun (WGS) entry which is preliminary data.</text>
</comment>
<feature type="non-terminal residue" evidence="1">
    <location>
        <position position="46"/>
    </location>
</feature>
<dbReference type="Proteomes" id="UP000789901">
    <property type="component" value="Unassembled WGS sequence"/>
</dbReference>
<protein>
    <submittedName>
        <fullName evidence="1">32221_t:CDS:1</fullName>
    </submittedName>
</protein>
<dbReference type="EMBL" id="CAJVQB010036561">
    <property type="protein sequence ID" value="CAG8824139.1"/>
    <property type="molecule type" value="Genomic_DNA"/>
</dbReference>
<keyword evidence="2" id="KW-1185">Reference proteome</keyword>
<reference evidence="1 2" key="1">
    <citation type="submission" date="2021-06" db="EMBL/GenBank/DDBJ databases">
        <authorList>
            <person name="Kallberg Y."/>
            <person name="Tangrot J."/>
            <person name="Rosling A."/>
        </authorList>
    </citation>
    <scope>NUCLEOTIDE SEQUENCE [LARGE SCALE GENOMIC DNA]</scope>
    <source>
        <strain evidence="1 2">120-4 pot B 10/14</strain>
    </source>
</reference>